<feature type="region of interest" description="Disordered" evidence="1">
    <location>
        <begin position="71"/>
        <end position="99"/>
    </location>
</feature>
<name>A0ABR2PGD3_9ROSI</name>
<dbReference type="EMBL" id="JBBPBN010000060">
    <property type="protein sequence ID" value="KAK8987489.1"/>
    <property type="molecule type" value="Genomic_DNA"/>
</dbReference>
<protein>
    <submittedName>
        <fullName evidence="2">Uncharacterized protein</fullName>
    </submittedName>
</protein>
<feature type="compositionally biased region" description="Basic and acidic residues" evidence="1">
    <location>
        <begin position="82"/>
        <end position="99"/>
    </location>
</feature>
<organism evidence="2 3">
    <name type="scientific">Hibiscus sabdariffa</name>
    <name type="common">roselle</name>
    <dbReference type="NCBI Taxonomy" id="183260"/>
    <lineage>
        <taxon>Eukaryota</taxon>
        <taxon>Viridiplantae</taxon>
        <taxon>Streptophyta</taxon>
        <taxon>Embryophyta</taxon>
        <taxon>Tracheophyta</taxon>
        <taxon>Spermatophyta</taxon>
        <taxon>Magnoliopsida</taxon>
        <taxon>eudicotyledons</taxon>
        <taxon>Gunneridae</taxon>
        <taxon>Pentapetalae</taxon>
        <taxon>rosids</taxon>
        <taxon>malvids</taxon>
        <taxon>Malvales</taxon>
        <taxon>Malvaceae</taxon>
        <taxon>Malvoideae</taxon>
        <taxon>Hibiscus</taxon>
    </lineage>
</organism>
<proteinExistence type="predicted"/>
<keyword evidence="3" id="KW-1185">Reference proteome</keyword>
<evidence type="ECO:0000313" key="2">
    <source>
        <dbReference type="EMBL" id="KAK8987489.1"/>
    </source>
</evidence>
<comment type="caution">
    <text evidence="2">The sequence shown here is derived from an EMBL/GenBank/DDBJ whole genome shotgun (WGS) entry which is preliminary data.</text>
</comment>
<accession>A0ABR2PGD3</accession>
<evidence type="ECO:0000313" key="3">
    <source>
        <dbReference type="Proteomes" id="UP001396334"/>
    </source>
</evidence>
<reference evidence="2 3" key="1">
    <citation type="journal article" date="2024" name="G3 (Bethesda)">
        <title>Genome assembly of Hibiscus sabdariffa L. provides insights into metabolisms of medicinal natural products.</title>
        <authorList>
            <person name="Kim T."/>
        </authorList>
    </citation>
    <scope>NUCLEOTIDE SEQUENCE [LARGE SCALE GENOMIC DNA]</scope>
    <source>
        <strain evidence="2">TK-2024</strain>
        <tissue evidence="2">Old leaves</tissue>
    </source>
</reference>
<sequence>MRAATTTMEHDSSHLPFSYFWKQTLRVTKMVAHYHLRSCQCHRSRVYFNESRSLLGSSHCQRPQLSISFSDRVSTTQRPRMPKSELNSHDPGEVIHYRS</sequence>
<evidence type="ECO:0000256" key="1">
    <source>
        <dbReference type="SAM" id="MobiDB-lite"/>
    </source>
</evidence>
<gene>
    <name evidence="2" type="ORF">V6N11_027239</name>
</gene>
<dbReference type="Proteomes" id="UP001396334">
    <property type="component" value="Unassembled WGS sequence"/>
</dbReference>